<dbReference type="AlphaFoldDB" id="A0AAD6UNX0"/>
<feature type="region of interest" description="Disordered" evidence="1">
    <location>
        <begin position="185"/>
        <end position="234"/>
    </location>
</feature>
<keyword evidence="2" id="KW-1133">Transmembrane helix</keyword>
<gene>
    <name evidence="3" type="ORF">GGX14DRAFT_546638</name>
</gene>
<dbReference type="PROSITE" id="PS51257">
    <property type="entry name" value="PROKAR_LIPOPROTEIN"/>
    <property type="match status" value="1"/>
</dbReference>
<evidence type="ECO:0000256" key="1">
    <source>
        <dbReference type="SAM" id="MobiDB-lite"/>
    </source>
</evidence>
<sequence length="262" mass="28680">MQIKVVAFVATLVAVVSGCVRILRFRSTWSPSQLVRLVQRDPSDVGPLSVSLAASTAARLIIALFNLIMNKLEADKPDRCSKTGLIAIAKFDKFSFRFLSARWTRQAGRSEFEFGIRALFHTRLLCNKGSAMLDIKVGWPTSGEAQTKFLGEKIPYAVPQTGKTSRQDESSRKLGCSTRYWQRQPTIDHRSTNKQQHTLAPPTGMQLAGSWSRPCGQIRGTAGDQPPISPFPAVGANGPSSIPADMAASWVYSWVTDVLLAG</sequence>
<proteinExistence type="predicted"/>
<keyword evidence="2" id="KW-0472">Membrane</keyword>
<reference evidence="3" key="1">
    <citation type="submission" date="2023-03" db="EMBL/GenBank/DDBJ databases">
        <title>Massive genome expansion in bonnet fungi (Mycena s.s.) driven by repeated elements and novel gene families across ecological guilds.</title>
        <authorList>
            <consortium name="Lawrence Berkeley National Laboratory"/>
            <person name="Harder C.B."/>
            <person name="Miyauchi S."/>
            <person name="Viragh M."/>
            <person name="Kuo A."/>
            <person name="Thoen E."/>
            <person name="Andreopoulos B."/>
            <person name="Lu D."/>
            <person name="Skrede I."/>
            <person name="Drula E."/>
            <person name="Henrissat B."/>
            <person name="Morin E."/>
            <person name="Kohler A."/>
            <person name="Barry K."/>
            <person name="LaButti K."/>
            <person name="Morin E."/>
            <person name="Salamov A."/>
            <person name="Lipzen A."/>
            <person name="Mereny Z."/>
            <person name="Hegedus B."/>
            <person name="Baldrian P."/>
            <person name="Stursova M."/>
            <person name="Weitz H."/>
            <person name="Taylor A."/>
            <person name="Grigoriev I.V."/>
            <person name="Nagy L.G."/>
            <person name="Martin F."/>
            <person name="Kauserud H."/>
        </authorList>
    </citation>
    <scope>NUCLEOTIDE SEQUENCE</scope>
    <source>
        <strain evidence="3">9144</strain>
    </source>
</reference>
<evidence type="ECO:0000313" key="4">
    <source>
        <dbReference type="Proteomes" id="UP001219525"/>
    </source>
</evidence>
<protein>
    <submittedName>
        <fullName evidence="3">Uncharacterized protein</fullName>
    </submittedName>
</protein>
<accession>A0AAD6UNX0</accession>
<comment type="caution">
    <text evidence="3">The sequence shown here is derived from an EMBL/GenBank/DDBJ whole genome shotgun (WGS) entry which is preliminary data.</text>
</comment>
<dbReference type="Proteomes" id="UP001219525">
    <property type="component" value="Unassembled WGS sequence"/>
</dbReference>
<keyword evidence="2" id="KW-0812">Transmembrane</keyword>
<evidence type="ECO:0000256" key="2">
    <source>
        <dbReference type="SAM" id="Phobius"/>
    </source>
</evidence>
<evidence type="ECO:0000313" key="3">
    <source>
        <dbReference type="EMBL" id="KAJ7191614.1"/>
    </source>
</evidence>
<organism evidence="3 4">
    <name type="scientific">Mycena pura</name>
    <dbReference type="NCBI Taxonomy" id="153505"/>
    <lineage>
        <taxon>Eukaryota</taxon>
        <taxon>Fungi</taxon>
        <taxon>Dikarya</taxon>
        <taxon>Basidiomycota</taxon>
        <taxon>Agaricomycotina</taxon>
        <taxon>Agaricomycetes</taxon>
        <taxon>Agaricomycetidae</taxon>
        <taxon>Agaricales</taxon>
        <taxon>Marasmiineae</taxon>
        <taxon>Mycenaceae</taxon>
        <taxon>Mycena</taxon>
    </lineage>
</organism>
<dbReference type="EMBL" id="JARJCW010000130">
    <property type="protein sequence ID" value="KAJ7191614.1"/>
    <property type="molecule type" value="Genomic_DNA"/>
</dbReference>
<keyword evidence="4" id="KW-1185">Reference proteome</keyword>
<name>A0AAD6UNX0_9AGAR</name>
<feature type="transmembrane region" description="Helical" evidence="2">
    <location>
        <begin position="45"/>
        <end position="69"/>
    </location>
</feature>